<evidence type="ECO:0000256" key="1">
    <source>
        <dbReference type="ARBA" id="ARBA00004123"/>
    </source>
</evidence>
<keyword evidence="4" id="KW-0862">Zinc</keyword>
<dbReference type="InterPro" id="IPR013085">
    <property type="entry name" value="U1-CZ_Znf_C2H2"/>
</dbReference>
<evidence type="ECO:0000256" key="3">
    <source>
        <dbReference type="ARBA" id="ARBA00022771"/>
    </source>
</evidence>
<keyword evidence="3" id="KW-0863">Zinc-finger</keyword>
<dbReference type="AlphaFoldDB" id="A0A4D9CP67"/>
<dbReference type="EMBL" id="SDOX01000175">
    <property type="protein sequence ID" value="TFJ80304.1"/>
    <property type="molecule type" value="Genomic_DNA"/>
</dbReference>
<keyword evidence="5" id="KW-0694">RNA-binding</keyword>
<dbReference type="SUPFAM" id="SSF57667">
    <property type="entry name" value="beta-beta-alpha zinc fingers"/>
    <property type="match status" value="1"/>
</dbReference>
<evidence type="ECO:0000256" key="7">
    <source>
        <dbReference type="ARBA" id="ARBA00023274"/>
    </source>
</evidence>
<feature type="domain" description="Matrin-type" evidence="9">
    <location>
        <begin position="4"/>
        <end position="36"/>
    </location>
</feature>
<dbReference type="InterPro" id="IPR036236">
    <property type="entry name" value="Znf_C2H2_sf"/>
</dbReference>
<accession>A0A4D9CP67</accession>
<dbReference type="PIRSF" id="PIRSF037969">
    <property type="entry name" value="U1_snRNP-C"/>
    <property type="match status" value="1"/>
</dbReference>
<feature type="compositionally biased region" description="Gly residues" evidence="8">
    <location>
        <begin position="140"/>
        <end position="155"/>
    </location>
</feature>
<comment type="subcellular location">
    <subcellularLocation>
        <location evidence="1">Nucleus</location>
    </subcellularLocation>
</comment>
<evidence type="ECO:0000313" key="11">
    <source>
        <dbReference type="Proteomes" id="UP000355283"/>
    </source>
</evidence>
<dbReference type="InterPro" id="IPR003604">
    <property type="entry name" value="Matrin/U1-like-C_Znf_C2H2"/>
</dbReference>
<keyword evidence="2" id="KW-0479">Metal-binding</keyword>
<evidence type="ECO:0000313" key="10">
    <source>
        <dbReference type="EMBL" id="TFJ80304.1"/>
    </source>
</evidence>
<gene>
    <name evidence="10" type="ORF">NSK_008447</name>
</gene>
<dbReference type="GO" id="GO:0030627">
    <property type="term" value="F:pre-mRNA 5'-splice site binding"/>
    <property type="evidence" value="ECO:0007669"/>
    <property type="project" value="InterPro"/>
</dbReference>
<dbReference type="GO" id="GO:0005685">
    <property type="term" value="C:U1 snRNP"/>
    <property type="evidence" value="ECO:0007669"/>
    <property type="project" value="InterPro"/>
</dbReference>
<evidence type="ECO:0000256" key="2">
    <source>
        <dbReference type="ARBA" id="ARBA00022723"/>
    </source>
</evidence>
<dbReference type="InterPro" id="IPR000690">
    <property type="entry name" value="Matrin/U1-C_Znf_C2H2"/>
</dbReference>
<feature type="compositionally biased region" description="Low complexity" evidence="8">
    <location>
        <begin position="93"/>
        <end position="105"/>
    </location>
</feature>
<sequence>MPRYFCDYCQTYLTHDSAPGRKQHNRGWKHRENVKMYYEQYMAAWEASRGMPVGGSVFMPILPNQTGGTGSFANTGIPILRPPGAVGNFPPGVLRPGGLPPAAMTGPGGGGGGGAFPPQQPIPTVGMGGPQQGAAAAVSAGGGGVTGGGGGAPPS</sequence>
<feature type="compositionally biased region" description="Gly residues" evidence="8">
    <location>
        <begin position="106"/>
        <end position="115"/>
    </location>
</feature>
<comment type="caution">
    <text evidence="10">The sequence shown here is derived from an EMBL/GenBank/DDBJ whole genome shotgun (WGS) entry which is preliminary data.</text>
</comment>
<dbReference type="OrthoDB" id="76567at2759"/>
<evidence type="ECO:0000256" key="6">
    <source>
        <dbReference type="ARBA" id="ARBA00023242"/>
    </source>
</evidence>
<proteinExistence type="predicted"/>
<organism evidence="10 11">
    <name type="scientific">Nannochloropsis salina CCMP1776</name>
    <dbReference type="NCBI Taxonomy" id="1027361"/>
    <lineage>
        <taxon>Eukaryota</taxon>
        <taxon>Sar</taxon>
        <taxon>Stramenopiles</taxon>
        <taxon>Ochrophyta</taxon>
        <taxon>Eustigmatophyceae</taxon>
        <taxon>Eustigmatales</taxon>
        <taxon>Monodopsidaceae</taxon>
        <taxon>Microchloropsis</taxon>
        <taxon>Microchloropsis salina</taxon>
    </lineage>
</organism>
<dbReference type="InterPro" id="IPR017340">
    <property type="entry name" value="U1_snRNP-C"/>
</dbReference>
<evidence type="ECO:0000259" key="9">
    <source>
        <dbReference type="PROSITE" id="PS50171"/>
    </source>
</evidence>
<feature type="region of interest" description="Disordered" evidence="8">
    <location>
        <begin position="93"/>
        <end position="155"/>
    </location>
</feature>
<name>A0A4D9CP67_9STRA</name>
<dbReference type="PANTHER" id="PTHR31148:SF1">
    <property type="entry name" value="U1 SMALL NUCLEAR RIBONUCLEOPROTEIN C"/>
    <property type="match status" value="1"/>
</dbReference>
<evidence type="ECO:0000256" key="8">
    <source>
        <dbReference type="SAM" id="MobiDB-lite"/>
    </source>
</evidence>
<dbReference type="SMART" id="SM00451">
    <property type="entry name" value="ZnF_U1"/>
    <property type="match status" value="1"/>
</dbReference>
<keyword evidence="6" id="KW-0539">Nucleus</keyword>
<evidence type="ECO:0000256" key="4">
    <source>
        <dbReference type="ARBA" id="ARBA00022833"/>
    </source>
</evidence>
<dbReference type="Pfam" id="PF06220">
    <property type="entry name" value="zf-U1"/>
    <property type="match status" value="1"/>
</dbReference>
<dbReference type="Proteomes" id="UP000355283">
    <property type="component" value="Unassembled WGS sequence"/>
</dbReference>
<keyword evidence="7" id="KW-0687">Ribonucleoprotein</keyword>
<dbReference type="PROSITE" id="PS50171">
    <property type="entry name" value="ZF_MATRIN"/>
    <property type="match status" value="1"/>
</dbReference>
<evidence type="ECO:0000256" key="5">
    <source>
        <dbReference type="ARBA" id="ARBA00022884"/>
    </source>
</evidence>
<protein>
    <recommendedName>
        <fullName evidence="9">Matrin-type domain-containing protein</fullName>
    </recommendedName>
</protein>
<dbReference type="PANTHER" id="PTHR31148">
    <property type="entry name" value="U1 SMALL NUCLEAR RIBONUCLEOPROTEIN C"/>
    <property type="match status" value="1"/>
</dbReference>
<reference evidence="10 11" key="1">
    <citation type="submission" date="2019-01" db="EMBL/GenBank/DDBJ databases">
        <title>Nuclear Genome Assembly of the Microalgal Biofuel strain Nannochloropsis salina CCMP1776.</title>
        <authorList>
            <person name="Hovde B."/>
        </authorList>
    </citation>
    <scope>NUCLEOTIDE SEQUENCE [LARGE SCALE GENOMIC DNA]</scope>
    <source>
        <strain evidence="10 11">CCMP1776</strain>
    </source>
</reference>
<dbReference type="Gene3D" id="3.30.160.60">
    <property type="entry name" value="Classic Zinc Finger"/>
    <property type="match status" value="1"/>
</dbReference>
<keyword evidence="11" id="KW-1185">Reference proteome</keyword>
<dbReference type="GO" id="GO:0008270">
    <property type="term" value="F:zinc ion binding"/>
    <property type="evidence" value="ECO:0007669"/>
    <property type="project" value="UniProtKB-KW"/>
</dbReference>
<dbReference type="GO" id="GO:0000395">
    <property type="term" value="P:mRNA 5'-splice site recognition"/>
    <property type="evidence" value="ECO:0007669"/>
    <property type="project" value="InterPro"/>
</dbReference>